<dbReference type="RefSeq" id="WP_092745211.1">
    <property type="nucleotide sequence ID" value="NZ_FMZC01000013.1"/>
</dbReference>
<dbReference type="EMBL" id="FMZC01000013">
    <property type="protein sequence ID" value="SDE20293.1"/>
    <property type="molecule type" value="Genomic_DNA"/>
</dbReference>
<accession>A0A1G7AZR9</accession>
<evidence type="ECO:0000256" key="3">
    <source>
        <dbReference type="ARBA" id="ARBA00022692"/>
    </source>
</evidence>
<dbReference type="InterPro" id="IPR010432">
    <property type="entry name" value="RDD"/>
</dbReference>
<keyword evidence="3 6" id="KW-0812">Transmembrane</keyword>
<evidence type="ECO:0000259" key="7">
    <source>
        <dbReference type="Pfam" id="PF06271"/>
    </source>
</evidence>
<evidence type="ECO:0000256" key="2">
    <source>
        <dbReference type="ARBA" id="ARBA00022475"/>
    </source>
</evidence>
<reference evidence="8 9" key="1">
    <citation type="submission" date="2016-10" db="EMBL/GenBank/DDBJ databases">
        <authorList>
            <person name="de Groot N.N."/>
        </authorList>
    </citation>
    <scope>NUCLEOTIDE SEQUENCE [LARGE SCALE GENOMIC DNA]</scope>
    <source>
        <strain evidence="8 9">DSM 16619</strain>
    </source>
</reference>
<feature type="transmembrane region" description="Helical" evidence="6">
    <location>
        <begin position="15"/>
        <end position="40"/>
    </location>
</feature>
<evidence type="ECO:0000256" key="1">
    <source>
        <dbReference type="ARBA" id="ARBA00004651"/>
    </source>
</evidence>
<dbReference type="Pfam" id="PF06271">
    <property type="entry name" value="RDD"/>
    <property type="match status" value="1"/>
</dbReference>
<dbReference type="Proteomes" id="UP000198781">
    <property type="component" value="Unassembled WGS sequence"/>
</dbReference>
<dbReference type="OrthoDB" id="5298807at2"/>
<dbReference type="GO" id="GO:0005886">
    <property type="term" value="C:plasma membrane"/>
    <property type="evidence" value="ECO:0007669"/>
    <property type="project" value="UniProtKB-SubCell"/>
</dbReference>
<evidence type="ECO:0000313" key="9">
    <source>
        <dbReference type="Proteomes" id="UP000198781"/>
    </source>
</evidence>
<sequence length="158" mass="17367">MDDHHSFPDLEYVGFWARVGATLIDTVLLIVVTVPLLVWFYGWEYFESDHLVLGPADFVISWVLPALAVVLFWLSRQATPGKMAIGARVVDAATGKPMTTAQSVGRYVAYFAAAIPLGLGLLWVAFDGRKQGWHDKLAGTVVVRPKRHGTQAVSFPEA</sequence>
<dbReference type="AlphaFoldDB" id="A0A1G7AZR9"/>
<dbReference type="PANTHER" id="PTHR36115">
    <property type="entry name" value="PROLINE-RICH ANTIGEN HOMOLOG-RELATED"/>
    <property type="match status" value="1"/>
</dbReference>
<evidence type="ECO:0000256" key="6">
    <source>
        <dbReference type="SAM" id="Phobius"/>
    </source>
</evidence>
<evidence type="ECO:0000256" key="4">
    <source>
        <dbReference type="ARBA" id="ARBA00022989"/>
    </source>
</evidence>
<evidence type="ECO:0000313" key="8">
    <source>
        <dbReference type="EMBL" id="SDE20293.1"/>
    </source>
</evidence>
<keyword evidence="4 6" id="KW-1133">Transmembrane helix</keyword>
<dbReference type="PANTHER" id="PTHR36115:SF4">
    <property type="entry name" value="MEMBRANE PROTEIN"/>
    <property type="match status" value="1"/>
</dbReference>
<keyword evidence="9" id="KW-1185">Reference proteome</keyword>
<feature type="domain" description="RDD" evidence="7">
    <location>
        <begin position="12"/>
        <end position="139"/>
    </location>
</feature>
<proteinExistence type="predicted"/>
<comment type="subcellular location">
    <subcellularLocation>
        <location evidence="1">Cell membrane</location>
        <topology evidence="1">Multi-pass membrane protein</topology>
    </subcellularLocation>
</comment>
<name>A0A1G7AZR9_9BURK</name>
<evidence type="ECO:0000256" key="5">
    <source>
        <dbReference type="ARBA" id="ARBA00023136"/>
    </source>
</evidence>
<protein>
    <submittedName>
        <fullName evidence="8">Uncharacterized membrane protein YckC, RDD family</fullName>
    </submittedName>
</protein>
<keyword evidence="5 6" id="KW-0472">Membrane</keyword>
<organism evidence="8 9">
    <name type="scientific">Paracidovorax valerianellae</name>
    <dbReference type="NCBI Taxonomy" id="187868"/>
    <lineage>
        <taxon>Bacteria</taxon>
        <taxon>Pseudomonadati</taxon>
        <taxon>Pseudomonadota</taxon>
        <taxon>Betaproteobacteria</taxon>
        <taxon>Burkholderiales</taxon>
        <taxon>Comamonadaceae</taxon>
        <taxon>Paracidovorax</taxon>
    </lineage>
</organism>
<gene>
    <name evidence="8" type="ORF">SAMN05192589_113119</name>
</gene>
<feature type="transmembrane region" description="Helical" evidence="6">
    <location>
        <begin position="107"/>
        <end position="126"/>
    </location>
</feature>
<dbReference type="STRING" id="187868.SAMN05192589_113119"/>
<feature type="transmembrane region" description="Helical" evidence="6">
    <location>
        <begin position="52"/>
        <end position="74"/>
    </location>
</feature>
<dbReference type="InterPro" id="IPR051791">
    <property type="entry name" value="Pra-immunoreactive"/>
</dbReference>
<keyword evidence="2" id="KW-1003">Cell membrane</keyword>